<name>A0A1M7GTE1_9FLAO</name>
<dbReference type="AlphaFoldDB" id="A0A1M7GTE1"/>
<keyword evidence="4" id="KW-1185">Reference proteome</keyword>
<keyword evidence="1" id="KW-0812">Transmembrane</keyword>
<reference evidence="4" key="1">
    <citation type="submission" date="2016-11" db="EMBL/GenBank/DDBJ databases">
        <authorList>
            <person name="Varghese N."/>
            <person name="Submissions S."/>
        </authorList>
    </citation>
    <scope>NUCLEOTIDE SEQUENCE [LARGE SCALE GENOMIC DNA]</scope>
    <source>
        <strain evidence="4">DSM 24724</strain>
    </source>
</reference>
<keyword evidence="1" id="KW-0472">Membrane</keyword>
<dbReference type="InterPro" id="IPR001173">
    <property type="entry name" value="Glyco_trans_2-like"/>
</dbReference>
<feature type="transmembrane region" description="Helical" evidence="1">
    <location>
        <begin position="269"/>
        <end position="290"/>
    </location>
</feature>
<evidence type="ECO:0000313" key="3">
    <source>
        <dbReference type="EMBL" id="SHM19129.1"/>
    </source>
</evidence>
<dbReference type="PANTHER" id="PTHR22916:SF3">
    <property type="entry name" value="UDP-GLCNAC:BETAGAL BETA-1,3-N-ACETYLGLUCOSAMINYLTRANSFERASE-LIKE PROTEIN 1"/>
    <property type="match status" value="1"/>
</dbReference>
<feature type="domain" description="Glycosyltransferase 2-like" evidence="2">
    <location>
        <begin position="1"/>
        <end position="125"/>
    </location>
</feature>
<proteinExistence type="predicted"/>
<evidence type="ECO:0000259" key="2">
    <source>
        <dbReference type="Pfam" id="PF00535"/>
    </source>
</evidence>
<organism evidence="3 4">
    <name type="scientific">Flavobacterium chilense</name>
    <dbReference type="NCBI Taxonomy" id="946677"/>
    <lineage>
        <taxon>Bacteria</taxon>
        <taxon>Pseudomonadati</taxon>
        <taxon>Bacteroidota</taxon>
        <taxon>Flavobacteriia</taxon>
        <taxon>Flavobacteriales</taxon>
        <taxon>Flavobacteriaceae</taxon>
        <taxon>Flavobacterium</taxon>
    </lineage>
</organism>
<keyword evidence="3" id="KW-0808">Transferase</keyword>
<protein>
    <submittedName>
        <fullName evidence="3">Glycosyltransferase EpsE</fullName>
    </submittedName>
</protein>
<evidence type="ECO:0000256" key="1">
    <source>
        <dbReference type="SAM" id="Phobius"/>
    </source>
</evidence>
<dbReference type="Proteomes" id="UP000184028">
    <property type="component" value="Unassembled WGS sequence"/>
</dbReference>
<dbReference type="STRING" id="946677.SAMN05444484_104325"/>
<evidence type="ECO:0000313" key="4">
    <source>
        <dbReference type="Proteomes" id="UP000184028"/>
    </source>
</evidence>
<dbReference type="Gene3D" id="3.90.550.10">
    <property type="entry name" value="Spore Coat Polysaccharide Biosynthesis Protein SpsA, Chain A"/>
    <property type="match status" value="1"/>
</dbReference>
<dbReference type="InterPro" id="IPR029044">
    <property type="entry name" value="Nucleotide-diphossugar_trans"/>
</dbReference>
<dbReference type="PANTHER" id="PTHR22916">
    <property type="entry name" value="GLYCOSYLTRANSFERASE"/>
    <property type="match status" value="1"/>
</dbReference>
<dbReference type="CDD" id="cd00761">
    <property type="entry name" value="Glyco_tranf_GTA_type"/>
    <property type="match status" value="1"/>
</dbReference>
<dbReference type="GO" id="GO:0016758">
    <property type="term" value="F:hexosyltransferase activity"/>
    <property type="evidence" value="ECO:0007669"/>
    <property type="project" value="UniProtKB-ARBA"/>
</dbReference>
<keyword evidence="1" id="KW-1133">Transmembrane helix</keyword>
<dbReference type="Pfam" id="PF00535">
    <property type="entry name" value="Glycos_transf_2"/>
    <property type="match status" value="1"/>
</dbReference>
<accession>A0A1M7GTE1</accession>
<dbReference type="SUPFAM" id="SSF53448">
    <property type="entry name" value="Nucleotide-diphospho-sugar transferases"/>
    <property type="match status" value="1"/>
</dbReference>
<gene>
    <name evidence="3" type="ORF">SAMN05444484_104325</name>
</gene>
<sequence>MPTYNVVRFVEEAVNSILKQTYVNFEFIIVDDFSTDGTYEKLLELASKDFRIKLFRNEMNSGIVETLNFALSKSKGEYIVRMDGDDLCSPLKLEKQLEFLLNNEDISLVGCDVICIDENDAVLNNVITSHTVKCTKKILSYVSPVLHIWMCKKEIYMILNGYRQLGGSEDYDFLLRMDSLGYKFLNIPFFGYSVRLRSGNTQTTKGLYQRKIVYYIRRLYKERLVKNFDSFNLADRDKITKSNPILEKIHKLSINFTYKAIQSRGEKKYVLFLFYLLFSLVSPYQIQYYFENFLVKMYLKKYN</sequence>
<dbReference type="EMBL" id="FRBT01000004">
    <property type="protein sequence ID" value="SHM19129.1"/>
    <property type="molecule type" value="Genomic_DNA"/>
</dbReference>